<dbReference type="EMBL" id="JBJKBG010000006">
    <property type="protein sequence ID" value="KAL3737406.1"/>
    <property type="molecule type" value="Genomic_DNA"/>
</dbReference>
<dbReference type="SUPFAM" id="SSF48264">
    <property type="entry name" value="Cytochrome P450"/>
    <property type="match status" value="1"/>
</dbReference>
<evidence type="ECO:0000256" key="2">
    <source>
        <dbReference type="ARBA" id="ARBA00010617"/>
    </source>
</evidence>
<dbReference type="PANTHER" id="PTHR47944:SF4">
    <property type="entry name" value="OS09G0441700 PROTEIN"/>
    <property type="match status" value="1"/>
</dbReference>
<keyword evidence="7 9" id="KW-0503">Monooxygenase</keyword>
<keyword evidence="11" id="KW-1185">Reference proteome</keyword>
<dbReference type="Proteomes" id="UP001634007">
    <property type="component" value="Unassembled WGS sequence"/>
</dbReference>
<evidence type="ECO:0000313" key="10">
    <source>
        <dbReference type="EMBL" id="KAL3737406.1"/>
    </source>
</evidence>
<dbReference type="InterPro" id="IPR036396">
    <property type="entry name" value="Cyt_P450_sf"/>
</dbReference>
<comment type="caution">
    <text evidence="10">The sequence shown here is derived from an EMBL/GenBank/DDBJ whole genome shotgun (WGS) entry which is preliminary data.</text>
</comment>
<comment type="similarity">
    <text evidence="2 9">Belongs to the cytochrome P450 family.</text>
</comment>
<dbReference type="AlphaFoldDB" id="A0ABD3KHI9"/>
<dbReference type="InterPro" id="IPR017972">
    <property type="entry name" value="Cyt_P450_CS"/>
</dbReference>
<feature type="binding site" description="axial binding residue" evidence="8">
    <location>
        <position position="443"/>
    </location>
    <ligand>
        <name>heme</name>
        <dbReference type="ChEBI" id="CHEBI:30413"/>
    </ligand>
    <ligandPart>
        <name>Fe</name>
        <dbReference type="ChEBI" id="CHEBI:18248"/>
    </ligandPart>
</feature>
<evidence type="ECO:0000256" key="3">
    <source>
        <dbReference type="ARBA" id="ARBA00022617"/>
    </source>
</evidence>
<evidence type="ECO:0000313" key="11">
    <source>
        <dbReference type="Proteomes" id="UP001634007"/>
    </source>
</evidence>
<dbReference type="PRINTS" id="PR00385">
    <property type="entry name" value="P450"/>
</dbReference>
<evidence type="ECO:0000256" key="5">
    <source>
        <dbReference type="ARBA" id="ARBA00023002"/>
    </source>
</evidence>
<organism evidence="10 11">
    <name type="scientific">Eucalyptus globulus</name>
    <name type="common">Tasmanian blue gum</name>
    <dbReference type="NCBI Taxonomy" id="34317"/>
    <lineage>
        <taxon>Eukaryota</taxon>
        <taxon>Viridiplantae</taxon>
        <taxon>Streptophyta</taxon>
        <taxon>Embryophyta</taxon>
        <taxon>Tracheophyta</taxon>
        <taxon>Spermatophyta</taxon>
        <taxon>Magnoliopsida</taxon>
        <taxon>eudicotyledons</taxon>
        <taxon>Gunneridae</taxon>
        <taxon>Pentapetalae</taxon>
        <taxon>rosids</taxon>
        <taxon>malvids</taxon>
        <taxon>Myrtales</taxon>
        <taxon>Myrtaceae</taxon>
        <taxon>Myrtoideae</taxon>
        <taxon>Eucalypteae</taxon>
        <taxon>Eucalyptus</taxon>
    </lineage>
</organism>
<evidence type="ECO:0000256" key="4">
    <source>
        <dbReference type="ARBA" id="ARBA00022723"/>
    </source>
</evidence>
<dbReference type="InterPro" id="IPR002401">
    <property type="entry name" value="Cyt_P450_E_grp-I"/>
</dbReference>
<dbReference type="InterPro" id="IPR001128">
    <property type="entry name" value="Cyt_P450"/>
</dbReference>
<evidence type="ECO:0000256" key="1">
    <source>
        <dbReference type="ARBA" id="ARBA00001971"/>
    </source>
</evidence>
<dbReference type="PROSITE" id="PS00086">
    <property type="entry name" value="CYTOCHROME_P450"/>
    <property type="match status" value="1"/>
</dbReference>
<evidence type="ECO:0000256" key="9">
    <source>
        <dbReference type="RuleBase" id="RU000461"/>
    </source>
</evidence>
<evidence type="ECO:0000256" key="6">
    <source>
        <dbReference type="ARBA" id="ARBA00023004"/>
    </source>
</evidence>
<dbReference type="Gene3D" id="1.10.630.10">
    <property type="entry name" value="Cytochrome P450"/>
    <property type="match status" value="1"/>
</dbReference>
<dbReference type="GO" id="GO:0046872">
    <property type="term" value="F:metal ion binding"/>
    <property type="evidence" value="ECO:0007669"/>
    <property type="project" value="UniProtKB-KW"/>
</dbReference>
<sequence length="506" mass="57102">MDAPSWAACGIACLAVASFLLLSGLLHRRKLKLPPGPKPWPLIGNLNLISPLPHRSLHELSRIYGPIMKLQLGSCNVVVCSSADMAKAILKTHDAVFANRPKSAAGKYTAYNYSGMTWSHYGPYFQQIRKIFQAQLFSAARLQSSEYIRVEEMRVLTRNLFDAKGQSINLKDHLSDLNLNTICRMVLGKKYTDKSENSHIVSAEEFRKMVDESSLLIGVLNLGDFLPLLDFLDLQGYIKRMKAVNKKFDRFLEHVLGEHEARKVEGYEAKDMVDVLLQHVDDPNLGVKIERHVVKAFTKELIAGGTESSTASVEWAMCELLKNPHIFNKATQELDNIIGRERWVQEADVMNLPYLNTVIKETMRLHPVGAFIAHHFASQDCEVAGYDIPKGTRVLVSKWSIGRDPELWDDPENFRPERFIGKAIDVKGQDFELLPFGSGRRMCPGYNLGLRMIQTSLANLIHGFSWNLPDNMTREELSMEEVPGLTTPKKIPLVAVAEPRLPLHLY</sequence>
<protein>
    <submittedName>
        <fullName evidence="10">Uncharacterized protein</fullName>
    </submittedName>
</protein>
<comment type="cofactor">
    <cofactor evidence="1 8">
        <name>heme</name>
        <dbReference type="ChEBI" id="CHEBI:30413"/>
    </cofactor>
</comment>
<evidence type="ECO:0000256" key="8">
    <source>
        <dbReference type="PIRSR" id="PIRSR602401-1"/>
    </source>
</evidence>
<evidence type="ECO:0000256" key="7">
    <source>
        <dbReference type="ARBA" id="ARBA00023033"/>
    </source>
</evidence>
<keyword evidence="3 8" id="KW-0349">Heme</keyword>
<proteinExistence type="inferred from homology"/>
<keyword evidence="4 8" id="KW-0479">Metal-binding</keyword>
<dbReference type="PANTHER" id="PTHR47944">
    <property type="entry name" value="CYTOCHROME P450 98A9"/>
    <property type="match status" value="1"/>
</dbReference>
<dbReference type="GO" id="GO:0044550">
    <property type="term" value="P:secondary metabolite biosynthetic process"/>
    <property type="evidence" value="ECO:0007669"/>
    <property type="project" value="UniProtKB-ARBA"/>
</dbReference>
<dbReference type="Pfam" id="PF00067">
    <property type="entry name" value="p450"/>
    <property type="match status" value="1"/>
</dbReference>
<dbReference type="GO" id="GO:0004497">
    <property type="term" value="F:monooxygenase activity"/>
    <property type="evidence" value="ECO:0007669"/>
    <property type="project" value="UniProtKB-KW"/>
</dbReference>
<accession>A0ABD3KHI9</accession>
<gene>
    <name evidence="10" type="ORF">ACJRO7_026208</name>
</gene>
<name>A0ABD3KHI9_EUCGL</name>
<keyword evidence="5 9" id="KW-0560">Oxidoreductase</keyword>
<dbReference type="FunFam" id="1.10.630.10:FF:000038">
    <property type="entry name" value="Cytochrome P450 84A1"/>
    <property type="match status" value="1"/>
</dbReference>
<reference evidence="10 11" key="1">
    <citation type="submission" date="2024-11" db="EMBL/GenBank/DDBJ databases">
        <title>Chromosome-level genome assembly of Eucalyptus globulus Labill. provides insights into its genome evolution.</title>
        <authorList>
            <person name="Li X."/>
        </authorList>
    </citation>
    <scope>NUCLEOTIDE SEQUENCE [LARGE SCALE GENOMIC DNA]</scope>
    <source>
        <strain evidence="10">CL2024</strain>
        <tissue evidence="10">Fresh tender leaves</tissue>
    </source>
</reference>
<keyword evidence="6 8" id="KW-0408">Iron</keyword>
<dbReference type="PRINTS" id="PR00463">
    <property type="entry name" value="EP450I"/>
</dbReference>
<dbReference type="CDD" id="cd20618">
    <property type="entry name" value="CYP71_clan"/>
    <property type="match status" value="1"/>
</dbReference>